<evidence type="ECO:0000313" key="4">
    <source>
        <dbReference type="Proteomes" id="UP000184275"/>
    </source>
</evidence>
<dbReference type="Proteomes" id="UP000184275">
    <property type="component" value="Unassembled WGS sequence"/>
</dbReference>
<evidence type="ECO:0000256" key="1">
    <source>
        <dbReference type="ARBA" id="ARBA00022676"/>
    </source>
</evidence>
<dbReference type="PANTHER" id="PTHR48043">
    <property type="entry name" value="EG:EG0003.4 PROTEIN-RELATED"/>
    <property type="match status" value="1"/>
</dbReference>
<dbReference type="RefSeq" id="WP_073305046.1">
    <property type="nucleotide sequence ID" value="NZ_FRAW01000022.1"/>
</dbReference>
<evidence type="ECO:0000256" key="2">
    <source>
        <dbReference type="ARBA" id="ARBA00022679"/>
    </source>
</evidence>
<dbReference type="Gene3D" id="3.40.50.2000">
    <property type="entry name" value="Glycogen Phosphorylase B"/>
    <property type="match status" value="1"/>
</dbReference>
<dbReference type="EMBL" id="FRAW01000022">
    <property type="protein sequence ID" value="SHK88791.1"/>
    <property type="molecule type" value="Genomic_DNA"/>
</dbReference>
<dbReference type="InterPro" id="IPR050271">
    <property type="entry name" value="UDP-glycosyltransferase"/>
</dbReference>
<dbReference type="PANTHER" id="PTHR48043:SF145">
    <property type="entry name" value="FI06409P-RELATED"/>
    <property type="match status" value="1"/>
</dbReference>
<dbReference type="InterPro" id="IPR002213">
    <property type="entry name" value="UDP_glucos_trans"/>
</dbReference>
<sequence length="504" mass="57968">MLKRVLFWPDVYKEQGHWLPTLKWADALHSAGHTVRYMGILDCKGIINSYKEDNASSAKYEFLPIFQNMYPKGYTTESSSDPNERWKTWHIWAILYSQYFELSDENGDVVDSNIEFNLPSGARMPSRDLIEDAKSIWMAWTQSNPNIVVSGYFTSLETLLLYWIYGLERKNEEEEWTPRADLNFVISTTYLRHPQDDPAIRARVNLQSFSRHELHKIINMATEGIISTDAPKMTLQQFTQPLETFDELIPCPREYEYDHYKHGFLVHYVDPCITKELSSSAQSIDSEGEPINWPQYIAKENIIFVSAGSQVLDYEDKAKNLFHSMCKAMQSPQLKDCFLIVAAGSKLVNSPEWKNYDKSKILIASWVPQRKMLEEGDVKCAIIHGGLATIKECVYFNRKFVINPLGKDQIDNALRLKYLGIDNMLSMANVNPNTLLDAINRVTSDYRLEAKLDKLSEVFHVLEDEDAKEPAFQNISIKTGYKIIQEILDAQDVVPLPSSQGDMR</sequence>
<dbReference type="AlphaFoldDB" id="A0A1M6W4V4"/>
<dbReference type="GO" id="GO:0008194">
    <property type="term" value="F:UDP-glycosyltransferase activity"/>
    <property type="evidence" value="ECO:0007669"/>
    <property type="project" value="InterPro"/>
</dbReference>
<keyword evidence="4" id="KW-1185">Reference proteome</keyword>
<keyword evidence="1" id="KW-0328">Glycosyltransferase</keyword>
<name>A0A1M6W4V4_9BACT</name>
<evidence type="ECO:0000313" key="3">
    <source>
        <dbReference type="EMBL" id="SHK88791.1"/>
    </source>
</evidence>
<organism evidence="3 4">
    <name type="scientific">Fibrobacter intestinalis</name>
    <dbReference type="NCBI Taxonomy" id="28122"/>
    <lineage>
        <taxon>Bacteria</taxon>
        <taxon>Pseudomonadati</taxon>
        <taxon>Fibrobacterota</taxon>
        <taxon>Fibrobacteria</taxon>
        <taxon>Fibrobacterales</taxon>
        <taxon>Fibrobacteraceae</taxon>
        <taxon>Fibrobacter</taxon>
    </lineage>
</organism>
<keyword evidence="2 3" id="KW-0808">Transferase</keyword>
<gene>
    <name evidence="3" type="ORF">SAMN05720469_12214</name>
</gene>
<dbReference type="SUPFAM" id="SSF53756">
    <property type="entry name" value="UDP-Glycosyltransferase/glycogen phosphorylase"/>
    <property type="match status" value="1"/>
</dbReference>
<protein>
    <submittedName>
        <fullName evidence="3">UDP-glucoronosyl and UDP-glucosyl transferase</fullName>
    </submittedName>
</protein>
<accession>A0A1M6W4V4</accession>
<dbReference type="Pfam" id="PF00201">
    <property type="entry name" value="UDPGT"/>
    <property type="match status" value="1"/>
</dbReference>
<reference evidence="4" key="1">
    <citation type="submission" date="2016-11" db="EMBL/GenBank/DDBJ databases">
        <authorList>
            <person name="Varghese N."/>
            <person name="Submissions S."/>
        </authorList>
    </citation>
    <scope>NUCLEOTIDE SEQUENCE [LARGE SCALE GENOMIC DNA]</scope>
    <source>
        <strain evidence="4">UWOS</strain>
    </source>
</reference>
<proteinExistence type="predicted"/>